<evidence type="ECO:0000313" key="2">
    <source>
        <dbReference type="Proteomes" id="UP001345827"/>
    </source>
</evidence>
<accession>A0AAV9Q821</accession>
<sequence>MAEDLTQPKTGHIEFQYHFHQREGCLQSHALEPSVYEHLIPLVQTSNEIVVLNENLVSSFSHVKPDSFLSMSQPPPPTPQPPWQSAARRCCETTKAKSWPFVCANRTSPRPQAIINFINLHENIVQLLGGLEELMGRQGEAEKEKEYGCQDTKG</sequence>
<dbReference type="EMBL" id="JAXLQG010000007">
    <property type="protein sequence ID" value="KAK5537420.1"/>
    <property type="molecule type" value="Genomic_DNA"/>
</dbReference>
<dbReference type="AlphaFoldDB" id="A0AAV9Q821"/>
<protein>
    <submittedName>
        <fullName evidence="1">Uncharacterized protein</fullName>
    </submittedName>
</protein>
<gene>
    <name evidence="1" type="ORF">LTR25_004671</name>
</gene>
<dbReference type="Proteomes" id="UP001345827">
    <property type="component" value="Unassembled WGS sequence"/>
</dbReference>
<organism evidence="1 2">
    <name type="scientific">Vermiconidia calcicola</name>
    <dbReference type="NCBI Taxonomy" id="1690605"/>
    <lineage>
        <taxon>Eukaryota</taxon>
        <taxon>Fungi</taxon>
        <taxon>Dikarya</taxon>
        <taxon>Ascomycota</taxon>
        <taxon>Pezizomycotina</taxon>
        <taxon>Dothideomycetes</taxon>
        <taxon>Dothideomycetidae</taxon>
        <taxon>Mycosphaerellales</taxon>
        <taxon>Extremaceae</taxon>
        <taxon>Vermiconidia</taxon>
    </lineage>
</organism>
<name>A0AAV9Q821_9PEZI</name>
<evidence type="ECO:0000313" key="1">
    <source>
        <dbReference type="EMBL" id="KAK5537420.1"/>
    </source>
</evidence>
<comment type="caution">
    <text evidence="1">The sequence shown here is derived from an EMBL/GenBank/DDBJ whole genome shotgun (WGS) entry which is preliminary data.</text>
</comment>
<keyword evidence="2" id="KW-1185">Reference proteome</keyword>
<reference evidence="1 2" key="1">
    <citation type="submission" date="2023-06" db="EMBL/GenBank/DDBJ databases">
        <title>Black Yeasts Isolated from many extreme environments.</title>
        <authorList>
            <person name="Coleine C."/>
            <person name="Stajich J.E."/>
            <person name="Selbmann L."/>
        </authorList>
    </citation>
    <scope>NUCLEOTIDE SEQUENCE [LARGE SCALE GENOMIC DNA]</scope>
    <source>
        <strain evidence="1 2">CCFEE 5887</strain>
    </source>
</reference>
<proteinExistence type="predicted"/>